<evidence type="ECO:0000256" key="3">
    <source>
        <dbReference type="ARBA" id="ARBA00022679"/>
    </source>
</evidence>
<evidence type="ECO:0000313" key="8">
    <source>
        <dbReference type="Proteomes" id="UP000515708"/>
    </source>
</evidence>
<gene>
    <name evidence="7" type="ORF">FVO59_00685</name>
</gene>
<dbReference type="EMBL" id="CP043732">
    <property type="protein sequence ID" value="QMU95881.1"/>
    <property type="molecule type" value="Genomic_DNA"/>
</dbReference>
<dbReference type="PANTHER" id="PTHR12001:SF85">
    <property type="entry name" value="SHORT CHAIN ISOPRENYL DIPHOSPHATE SYNTHASE"/>
    <property type="match status" value="1"/>
</dbReference>
<dbReference type="Proteomes" id="UP000515708">
    <property type="component" value="Chromosome"/>
</dbReference>
<protein>
    <submittedName>
        <fullName evidence="7">Polyprenyl synthetase family protein</fullName>
    </submittedName>
</protein>
<comment type="similarity">
    <text evidence="2 6">Belongs to the FPP/GGPP synthase family.</text>
</comment>
<sequence>MRLETAVDPRLDEIIDGFFTDRIARADRMGGRYGELWRRAADATQGGKRLRPRLLLLSHERLGGVEDDSALHAAAAFEVLHTALLMHDDVLDHDLVRRGQPNLAGRFAAAALDDGLDPHTATAWGEASALLAGDLLISGAHVLVARVMHPAAAALHRAIDDALMLTAAGEHADVGYAKGVMHASHDDILQMIEQKTAAYSFAAPLRVGALLAGATDQVVQALDGIGSRLGLLYQLRDDALGVFGVESSTGKSVIGDLREGKRTMLVAFAEGTAEWEAVRALFGQAPLDAADADRLRAALLACGAVDRMQRVIDEVLRDVLHAIAVAPLPTGLRAELAHIAERCAERQS</sequence>
<dbReference type="Gene3D" id="1.10.600.10">
    <property type="entry name" value="Farnesyl Diphosphate Synthase"/>
    <property type="match status" value="1"/>
</dbReference>
<name>A0A7D8A8C1_9MICO</name>
<keyword evidence="4" id="KW-0479">Metal-binding</keyword>
<dbReference type="RefSeq" id="WP_182253674.1">
    <property type="nucleotide sequence ID" value="NZ_CP043732.1"/>
</dbReference>
<dbReference type="AlphaFoldDB" id="A0A7D8A8C1"/>
<dbReference type="SFLD" id="SFLDS00005">
    <property type="entry name" value="Isoprenoid_Synthase_Type_I"/>
    <property type="match status" value="1"/>
</dbReference>
<keyword evidence="3 6" id="KW-0808">Transferase</keyword>
<dbReference type="GO" id="GO:0046872">
    <property type="term" value="F:metal ion binding"/>
    <property type="evidence" value="ECO:0007669"/>
    <property type="project" value="UniProtKB-KW"/>
</dbReference>
<evidence type="ECO:0000256" key="4">
    <source>
        <dbReference type="ARBA" id="ARBA00022723"/>
    </source>
</evidence>
<organism evidence="7 8">
    <name type="scientific">Microbacterium esteraromaticum</name>
    <dbReference type="NCBI Taxonomy" id="57043"/>
    <lineage>
        <taxon>Bacteria</taxon>
        <taxon>Bacillati</taxon>
        <taxon>Actinomycetota</taxon>
        <taxon>Actinomycetes</taxon>
        <taxon>Micrococcales</taxon>
        <taxon>Microbacteriaceae</taxon>
        <taxon>Microbacterium</taxon>
    </lineage>
</organism>
<evidence type="ECO:0000256" key="5">
    <source>
        <dbReference type="ARBA" id="ARBA00022842"/>
    </source>
</evidence>
<dbReference type="Pfam" id="PF00348">
    <property type="entry name" value="polyprenyl_synt"/>
    <property type="match status" value="1"/>
</dbReference>
<dbReference type="SUPFAM" id="SSF48576">
    <property type="entry name" value="Terpenoid synthases"/>
    <property type="match status" value="1"/>
</dbReference>
<evidence type="ECO:0000313" key="7">
    <source>
        <dbReference type="EMBL" id="QMU95881.1"/>
    </source>
</evidence>
<dbReference type="InterPro" id="IPR000092">
    <property type="entry name" value="Polyprenyl_synt"/>
</dbReference>
<dbReference type="GO" id="GO:0008299">
    <property type="term" value="P:isoprenoid biosynthetic process"/>
    <property type="evidence" value="ECO:0007669"/>
    <property type="project" value="InterPro"/>
</dbReference>
<comment type="cofactor">
    <cofactor evidence="1">
        <name>Mg(2+)</name>
        <dbReference type="ChEBI" id="CHEBI:18420"/>
    </cofactor>
</comment>
<dbReference type="InterPro" id="IPR008949">
    <property type="entry name" value="Isoprenoid_synthase_dom_sf"/>
</dbReference>
<evidence type="ECO:0000256" key="2">
    <source>
        <dbReference type="ARBA" id="ARBA00006706"/>
    </source>
</evidence>
<dbReference type="PROSITE" id="PS00723">
    <property type="entry name" value="POLYPRENYL_SYNTHASE_1"/>
    <property type="match status" value="1"/>
</dbReference>
<keyword evidence="5" id="KW-0460">Magnesium</keyword>
<accession>A0A7D8A8C1</accession>
<reference evidence="7 8" key="1">
    <citation type="journal article" date="2020" name="Front. Microbiol.">
        <title>Design of Bacterial Strain-Specific qPCR Assays Using NGS Data and Publicly Available Resources and Its Application to Track Biocontrol Strains.</title>
        <authorList>
            <person name="Hernandez I."/>
            <person name="Sant C."/>
            <person name="Martinez R."/>
            <person name="Fernandez C."/>
        </authorList>
    </citation>
    <scope>NUCLEOTIDE SEQUENCE [LARGE SCALE GENOMIC DNA]</scope>
    <source>
        <strain evidence="7 8">B24</strain>
    </source>
</reference>
<evidence type="ECO:0000256" key="6">
    <source>
        <dbReference type="RuleBase" id="RU004466"/>
    </source>
</evidence>
<dbReference type="GO" id="GO:0004659">
    <property type="term" value="F:prenyltransferase activity"/>
    <property type="evidence" value="ECO:0007669"/>
    <property type="project" value="InterPro"/>
</dbReference>
<dbReference type="InterPro" id="IPR033749">
    <property type="entry name" value="Polyprenyl_synt_CS"/>
</dbReference>
<evidence type="ECO:0000256" key="1">
    <source>
        <dbReference type="ARBA" id="ARBA00001946"/>
    </source>
</evidence>
<dbReference type="PANTHER" id="PTHR12001">
    <property type="entry name" value="GERANYLGERANYL PYROPHOSPHATE SYNTHASE"/>
    <property type="match status" value="1"/>
</dbReference>
<proteinExistence type="inferred from homology"/>